<dbReference type="Pfam" id="PF12732">
    <property type="entry name" value="YtxH"/>
    <property type="match status" value="2"/>
</dbReference>
<dbReference type="PANTHER" id="PTHR35792">
    <property type="entry name" value="GENERAL STRESS PROTEIN"/>
    <property type="match status" value="1"/>
</dbReference>
<reference evidence="2 3" key="1">
    <citation type="journal article" date="2014" name="Mol. Biol. Evol.">
        <title>Massive expansion of Ubiquitination-related gene families within the Chlamydiae.</title>
        <authorList>
            <person name="Domman D."/>
            <person name="Collingro A."/>
            <person name="Lagkouvardos I."/>
            <person name="Gehre L."/>
            <person name="Weinmaier T."/>
            <person name="Rattei T."/>
            <person name="Subtil A."/>
            <person name="Horn M."/>
        </authorList>
    </citation>
    <scope>NUCLEOTIDE SEQUENCE [LARGE SCALE GENOMIC DNA]</scope>
    <source>
        <strain evidence="2 3">OEW1</strain>
    </source>
</reference>
<protein>
    <recommendedName>
        <fullName evidence="4">General stress protein</fullName>
    </recommendedName>
</protein>
<sequence length="198" mass="22064">MNMGTQNHVNCFLKGALLGGLTGSLAALLLAPKSGQELRNDLSDTIEDIREKSQHFSDQVKETGHKALHAFDYHNGYHEEEEDESPATMWLGGAFGAILGATSALLLAPQSGEKLREELGEKYDEIREKAESFMANVNHKGHDAMEYAEDWKDTLNTIISKLSTSNSKRKHASNSHLEEIIDWASLGIKVLQQFQNRR</sequence>
<organism evidence="2 3">
    <name type="scientific">Parachlamydia acanthamoebae</name>
    <dbReference type="NCBI Taxonomy" id="83552"/>
    <lineage>
        <taxon>Bacteria</taxon>
        <taxon>Pseudomonadati</taxon>
        <taxon>Chlamydiota</taxon>
        <taxon>Chlamydiia</taxon>
        <taxon>Parachlamydiales</taxon>
        <taxon>Parachlamydiaceae</taxon>
        <taxon>Parachlamydia</taxon>
    </lineage>
</organism>
<keyword evidence="1" id="KW-0812">Transmembrane</keyword>
<evidence type="ECO:0000313" key="2">
    <source>
        <dbReference type="EMBL" id="KIA76430.1"/>
    </source>
</evidence>
<evidence type="ECO:0008006" key="4">
    <source>
        <dbReference type="Google" id="ProtNLM"/>
    </source>
</evidence>
<accession>A0A0C1C5E0</accession>
<comment type="caution">
    <text evidence="2">The sequence shown here is derived from an EMBL/GenBank/DDBJ whole genome shotgun (WGS) entry which is preliminary data.</text>
</comment>
<dbReference type="PATRIC" id="fig|83552.4.peg.2402"/>
<keyword evidence="1" id="KW-1133">Transmembrane helix</keyword>
<dbReference type="EMBL" id="JSAM01000117">
    <property type="protein sequence ID" value="KIA76430.1"/>
    <property type="molecule type" value="Genomic_DNA"/>
</dbReference>
<evidence type="ECO:0000256" key="1">
    <source>
        <dbReference type="SAM" id="Phobius"/>
    </source>
</evidence>
<gene>
    <name evidence="2" type="ORF">DB43_AG00080</name>
</gene>
<dbReference type="Proteomes" id="UP000031307">
    <property type="component" value="Unassembled WGS sequence"/>
</dbReference>
<evidence type="ECO:0000313" key="3">
    <source>
        <dbReference type="Proteomes" id="UP000031307"/>
    </source>
</evidence>
<dbReference type="AlphaFoldDB" id="A0A0C1C5E0"/>
<keyword evidence="1" id="KW-0472">Membrane</keyword>
<proteinExistence type="predicted"/>
<dbReference type="InterPro" id="IPR052928">
    <property type="entry name" value="Desiccation-related_membrane"/>
</dbReference>
<dbReference type="PANTHER" id="PTHR35792:SF1">
    <property type="entry name" value="SLL0268 PROTEIN"/>
    <property type="match status" value="1"/>
</dbReference>
<dbReference type="InterPro" id="IPR024623">
    <property type="entry name" value="YtxH"/>
</dbReference>
<name>A0A0C1C5E0_9BACT</name>
<feature type="transmembrane region" description="Helical" evidence="1">
    <location>
        <begin position="12"/>
        <end position="31"/>
    </location>
</feature>
<feature type="transmembrane region" description="Helical" evidence="1">
    <location>
        <begin position="87"/>
        <end position="108"/>
    </location>
</feature>